<dbReference type="RefSeq" id="WP_125696760.1">
    <property type="nucleotide sequence ID" value="NZ_BOLQ01000027.1"/>
</dbReference>
<dbReference type="PANTHER" id="PTHR18964">
    <property type="entry name" value="ROK (REPRESSOR, ORF, KINASE) FAMILY"/>
    <property type="match status" value="1"/>
</dbReference>
<dbReference type="InterPro" id="IPR000600">
    <property type="entry name" value="ROK"/>
</dbReference>
<dbReference type="PROSITE" id="PS01125">
    <property type="entry name" value="ROK"/>
    <property type="match status" value="1"/>
</dbReference>
<dbReference type="InterPro" id="IPR036388">
    <property type="entry name" value="WH-like_DNA-bd_sf"/>
</dbReference>
<evidence type="ECO:0000256" key="2">
    <source>
        <dbReference type="ARBA" id="ARBA00006479"/>
    </source>
</evidence>
<dbReference type="PANTHER" id="PTHR18964:SF149">
    <property type="entry name" value="BIFUNCTIONAL UDP-N-ACETYLGLUCOSAMINE 2-EPIMERASE_N-ACETYLMANNOSAMINE KINASE"/>
    <property type="match status" value="1"/>
</dbReference>
<dbReference type="Gene3D" id="1.10.10.10">
    <property type="entry name" value="Winged helix-like DNA-binding domain superfamily/Winged helix DNA-binding domain"/>
    <property type="match status" value="1"/>
</dbReference>
<dbReference type="Gene3D" id="3.30.420.40">
    <property type="match status" value="2"/>
</dbReference>
<evidence type="ECO:0000313" key="4">
    <source>
        <dbReference type="EMBL" id="MFD1430867.1"/>
    </source>
</evidence>
<evidence type="ECO:0000313" key="5">
    <source>
        <dbReference type="Proteomes" id="UP001597196"/>
    </source>
</evidence>
<evidence type="ECO:0000256" key="1">
    <source>
        <dbReference type="ARBA" id="ARBA00002486"/>
    </source>
</evidence>
<sequence>MAANKNILRVLNERHVLEQVFNHGPISRSQVSKNLGLNKVTVSEIVGDLIAHQHLLELGQGDSTKNGGRKPTLLQFNADLGYVIVFDLGFDYIDRMVNKMDGSIVAVERYQVADMPVEKRLAMLVDMANVDNMIDGLPLLGIAVSIHGIVNENKVVYTPTLDFKRFDVAKMLQDATHVPVVLENEANLSVIYERDFDTKESVANLVCVSIHKGIGAGIILHNQLYTGNRGEAGEIGHTIVYNNHFLGNSKPDTVENLCSEDAIMERLRHDTGEADLVRQDVVQRFRAGDKLVTEALDRFCFAIAHVIYNVGVTMAPQLIALNSGLVAAIPELFAKIQADMPRLTDEDPDVILVKDVRNATLLGGASLIIQTLLNVEAGSLSFA</sequence>
<dbReference type="InterPro" id="IPR043129">
    <property type="entry name" value="ATPase_NBD"/>
</dbReference>
<comment type="caution">
    <text evidence="4">The sequence shown here is derived from an EMBL/GenBank/DDBJ whole genome shotgun (WGS) entry which is preliminary data.</text>
</comment>
<reference evidence="5" key="1">
    <citation type="journal article" date="2019" name="Int. J. Syst. Evol. Microbiol.">
        <title>The Global Catalogue of Microorganisms (GCM) 10K type strain sequencing project: providing services to taxonomists for standard genome sequencing and annotation.</title>
        <authorList>
            <consortium name="The Broad Institute Genomics Platform"/>
            <consortium name="The Broad Institute Genome Sequencing Center for Infectious Disease"/>
            <person name="Wu L."/>
            <person name="Ma J."/>
        </authorList>
    </citation>
    <scope>NUCLEOTIDE SEQUENCE [LARGE SCALE GENOMIC DNA]</scope>
    <source>
        <strain evidence="5">CCM 8980</strain>
    </source>
</reference>
<dbReference type="InterPro" id="IPR036390">
    <property type="entry name" value="WH_DNA-bd_sf"/>
</dbReference>
<dbReference type="SUPFAM" id="SSF53067">
    <property type="entry name" value="Actin-like ATPase domain"/>
    <property type="match status" value="1"/>
</dbReference>
<organism evidence="4 5">
    <name type="scientific">Lacticaseibacillus mingshuiensis</name>
    <dbReference type="NCBI Taxonomy" id="2799574"/>
    <lineage>
        <taxon>Bacteria</taxon>
        <taxon>Bacillati</taxon>
        <taxon>Bacillota</taxon>
        <taxon>Bacilli</taxon>
        <taxon>Lactobacillales</taxon>
        <taxon>Lactobacillaceae</taxon>
        <taxon>Lacticaseibacillus</taxon>
    </lineage>
</organism>
<accession>A0ABW4CJ23</accession>
<name>A0ABW4CJ23_9LACO</name>
<evidence type="ECO:0000256" key="3">
    <source>
        <dbReference type="ARBA" id="ARBA00022629"/>
    </source>
</evidence>
<comment type="function">
    <text evidence="1">Transcriptional repressor of xylose-utilizing enzymes.</text>
</comment>
<protein>
    <submittedName>
        <fullName evidence="4">ROK family protein</fullName>
    </submittedName>
</protein>
<dbReference type="SUPFAM" id="SSF46785">
    <property type="entry name" value="Winged helix' DNA-binding domain"/>
    <property type="match status" value="1"/>
</dbReference>
<comment type="similarity">
    <text evidence="2">Belongs to the ROK (NagC/XylR) family.</text>
</comment>
<gene>
    <name evidence="4" type="ORF">ACFQ4P_11525</name>
</gene>
<keyword evidence="3" id="KW-0119">Carbohydrate metabolism</keyword>
<keyword evidence="3" id="KW-0859">Xylose metabolism</keyword>
<dbReference type="InterPro" id="IPR049874">
    <property type="entry name" value="ROK_cs"/>
</dbReference>
<dbReference type="EMBL" id="JBHTOC010000019">
    <property type="protein sequence ID" value="MFD1430867.1"/>
    <property type="molecule type" value="Genomic_DNA"/>
</dbReference>
<keyword evidence="5" id="KW-1185">Reference proteome</keyword>
<proteinExistence type="inferred from homology"/>
<dbReference type="Pfam" id="PF00480">
    <property type="entry name" value="ROK"/>
    <property type="match status" value="1"/>
</dbReference>
<dbReference type="Proteomes" id="UP001597196">
    <property type="component" value="Unassembled WGS sequence"/>
</dbReference>